<dbReference type="AlphaFoldDB" id="A0A814BEN6"/>
<evidence type="ECO:0000256" key="1">
    <source>
        <dbReference type="ARBA" id="ARBA00004965"/>
    </source>
</evidence>
<keyword evidence="6 13" id="KW-0436">Ligase</keyword>
<protein>
    <recommendedName>
        <fullName evidence="5 13">Glutathione synthetase</fullName>
        <shortName evidence="13">GSH-S</shortName>
        <ecNumber evidence="4 13">6.3.2.3</ecNumber>
    </recommendedName>
</protein>
<dbReference type="InterPro" id="IPR037013">
    <property type="entry name" value="GSH-S_sub-bd_sf"/>
</dbReference>
<feature type="binding site" evidence="14">
    <location>
        <position position="144"/>
    </location>
    <ligand>
        <name>ATP</name>
        <dbReference type="ChEBI" id="CHEBI:30616"/>
    </ligand>
</feature>
<feature type="binding site" evidence="14">
    <location>
        <position position="308"/>
    </location>
    <ligand>
        <name>ATP</name>
        <dbReference type="ChEBI" id="CHEBI:30616"/>
    </ligand>
</feature>
<dbReference type="Gene3D" id="3.30.1490.80">
    <property type="match status" value="1"/>
</dbReference>
<feature type="binding site" evidence="15">
    <location>
        <position position="369"/>
    </location>
    <ligand>
        <name>Mg(2+)</name>
        <dbReference type="ChEBI" id="CHEBI:18420"/>
    </ligand>
</feature>
<dbReference type="EMBL" id="CAJNOC010002317">
    <property type="protein sequence ID" value="CAF0925902.1"/>
    <property type="molecule type" value="Genomic_DNA"/>
</dbReference>
<feature type="binding site" evidence="14">
    <location>
        <position position="451"/>
    </location>
    <ligand>
        <name>substrate</name>
    </ligand>
</feature>
<comment type="subunit">
    <text evidence="3">Homodimer.</text>
</comment>
<comment type="catalytic activity">
    <reaction evidence="12">
        <text>gamma-L-glutamyl-L-cysteine + glycine + ATP = glutathione + ADP + phosphate + H(+)</text>
        <dbReference type="Rhea" id="RHEA:13557"/>
        <dbReference type="ChEBI" id="CHEBI:15378"/>
        <dbReference type="ChEBI" id="CHEBI:30616"/>
        <dbReference type="ChEBI" id="CHEBI:43474"/>
        <dbReference type="ChEBI" id="CHEBI:57305"/>
        <dbReference type="ChEBI" id="CHEBI:57925"/>
        <dbReference type="ChEBI" id="CHEBI:58173"/>
        <dbReference type="ChEBI" id="CHEBI:456216"/>
        <dbReference type="EC" id="6.3.2.3"/>
    </reaction>
    <physiologicalReaction direction="left-to-right" evidence="12">
        <dbReference type="Rhea" id="RHEA:13558"/>
    </physiologicalReaction>
</comment>
<evidence type="ECO:0000256" key="9">
    <source>
        <dbReference type="ARBA" id="ARBA00022741"/>
    </source>
</evidence>
<feature type="binding site" evidence="16">
    <location>
        <begin position="148"/>
        <end position="151"/>
    </location>
    <ligand>
        <name>substrate</name>
    </ligand>
</feature>
<feature type="binding site" evidence="14">
    <location>
        <position position="122"/>
    </location>
    <ligand>
        <name>substrate</name>
    </ligand>
</feature>
<evidence type="ECO:0000256" key="2">
    <source>
        <dbReference type="ARBA" id="ARBA00010385"/>
    </source>
</evidence>
<reference evidence="18" key="1">
    <citation type="submission" date="2021-02" db="EMBL/GenBank/DDBJ databases">
        <authorList>
            <person name="Nowell W R."/>
        </authorList>
    </citation>
    <scope>NUCLEOTIDE SEQUENCE</scope>
    <source>
        <strain evidence="18">Ploen Becks lab</strain>
    </source>
</reference>
<feature type="binding site" evidence="14">
    <location>
        <begin position="365"/>
        <end position="374"/>
    </location>
    <ligand>
        <name>ATP</name>
        <dbReference type="ChEBI" id="CHEBI:30616"/>
    </ligand>
</feature>
<proteinExistence type="inferred from homology"/>
<accession>A0A814BEN6</accession>
<evidence type="ECO:0000256" key="13">
    <source>
        <dbReference type="PIRNR" id="PIRNR001558"/>
    </source>
</evidence>
<dbReference type="Pfam" id="PF03199">
    <property type="entry name" value="GSH_synthase"/>
    <property type="match status" value="1"/>
</dbReference>
<organism evidence="18 19">
    <name type="scientific">Brachionus calyciflorus</name>
    <dbReference type="NCBI Taxonomy" id="104777"/>
    <lineage>
        <taxon>Eukaryota</taxon>
        <taxon>Metazoa</taxon>
        <taxon>Spiralia</taxon>
        <taxon>Gnathifera</taxon>
        <taxon>Rotifera</taxon>
        <taxon>Eurotatoria</taxon>
        <taxon>Monogononta</taxon>
        <taxon>Pseudotrocha</taxon>
        <taxon>Ploima</taxon>
        <taxon>Brachionidae</taxon>
        <taxon>Brachionus</taxon>
    </lineage>
</organism>
<feature type="binding site" evidence="16">
    <location>
        <begin position="462"/>
        <end position="463"/>
    </location>
    <ligand>
        <name>substrate</name>
    </ligand>
</feature>
<dbReference type="PIRSF" id="PIRSF001558">
    <property type="entry name" value="GSHase"/>
    <property type="match status" value="1"/>
</dbReference>
<keyword evidence="19" id="KW-1185">Reference proteome</keyword>
<comment type="similarity">
    <text evidence="2 13">Belongs to the eukaryotic GSH synthase family.</text>
</comment>
<comment type="cofactor">
    <cofactor evidence="13 15">
        <name>Mg(2+)</name>
        <dbReference type="ChEBI" id="CHEBI:18420"/>
    </cofactor>
    <text evidence="13 15">Binds 1 Mg(2+) ion per subunit.</text>
</comment>
<dbReference type="Gene3D" id="3.30.1490.50">
    <property type="match status" value="1"/>
</dbReference>
<evidence type="ECO:0000256" key="6">
    <source>
        <dbReference type="ARBA" id="ARBA00022598"/>
    </source>
</evidence>
<dbReference type="InterPro" id="IPR004887">
    <property type="entry name" value="GSH_synth_subst-bd"/>
</dbReference>
<comment type="caution">
    <text evidence="18">The sequence shown here is derived from an EMBL/GenBank/DDBJ whole genome shotgun (WGS) entry which is preliminary data.</text>
</comment>
<feature type="binding site" evidence="14">
    <location>
        <position position="376"/>
    </location>
    <ligand>
        <name>ATP</name>
        <dbReference type="ChEBI" id="CHEBI:30616"/>
    </ligand>
</feature>
<dbReference type="InterPro" id="IPR014709">
    <property type="entry name" value="Glutathione_synthase_C_euk"/>
</dbReference>
<feature type="binding site" evidence="14">
    <location>
        <position position="453"/>
    </location>
    <ligand>
        <name>ATP</name>
        <dbReference type="ChEBI" id="CHEBI:30616"/>
    </ligand>
</feature>
<evidence type="ECO:0000256" key="3">
    <source>
        <dbReference type="ARBA" id="ARBA00011738"/>
    </source>
</evidence>
<dbReference type="InterPro" id="IPR005615">
    <property type="entry name" value="Glutathione_synthase"/>
</dbReference>
<gene>
    <name evidence="18" type="ORF">OXX778_LOCUS12638</name>
</gene>
<dbReference type="GO" id="GO:0005524">
    <property type="term" value="F:ATP binding"/>
    <property type="evidence" value="ECO:0007669"/>
    <property type="project" value="UniProtKB-UniRule"/>
</dbReference>
<dbReference type="Gene3D" id="3.40.50.1760">
    <property type="entry name" value="Glutathione synthase, substrate-binding domain superfamily, eukaryotic"/>
    <property type="match status" value="1"/>
</dbReference>
<evidence type="ECO:0000256" key="4">
    <source>
        <dbReference type="ARBA" id="ARBA00012214"/>
    </source>
</evidence>
<feature type="binding site" evidence="16">
    <location>
        <begin position="269"/>
        <end position="272"/>
    </location>
    <ligand>
        <name>substrate</name>
    </ligand>
</feature>
<evidence type="ECO:0000259" key="17">
    <source>
        <dbReference type="Pfam" id="PF03199"/>
    </source>
</evidence>
<evidence type="ECO:0000313" key="19">
    <source>
        <dbReference type="Proteomes" id="UP000663879"/>
    </source>
</evidence>
<dbReference type="FunFam" id="3.40.50.1760:FF:000001">
    <property type="entry name" value="Glutathione synthetase"/>
    <property type="match status" value="1"/>
</dbReference>
<dbReference type="GO" id="GO:0000287">
    <property type="term" value="F:magnesium ion binding"/>
    <property type="evidence" value="ECO:0007669"/>
    <property type="project" value="UniProtKB-UniRule"/>
</dbReference>
<feature type="binding site" evidence="15">
    <location>
        <position position="146"/>
    </location>
    <ligand>
        <name>Mg(2+)</name>
        <dbReference type="ChEBI" id="CHEBI:18420"/>
    </ligand>
</feature>
<evidence type="ECO:0000256" key="16">
    <source>
        <dbReference type="PIRSR" id="PIRSR001558-3"/>
    </source>
</evidence>
<evidence type="ECO:0000256" key="5">
    <source>
        <dbReference type="ARBA" id="ARBA00020821"/>
    </source>
</evidence>
<evidence type="ECO:0000256" key="12">
    <source>
        <dbReference type="ARBA" id="ARBA00048871"/>
    </source>
</evidence>
<dbReference type="SUPFAM" id="SSF52440">
    <property type="entry name" value="PreATP-grasp domain"/>
    <property type="match status" value="1"/>
</dbReference>
<dbReference type="PANTHER" id="PTHR11130">
    <property type="entry name" value="GLUTATHIONE SYNTHETASE"/>
    <property type="match status" value="1"/>
</dbReference>
<dbReference type="PANTHER" id="PTHR11130:SF0">
    <property type="entry name" value="GLUTATHIONE SYNTHETASE"/>
    <property type="match status" value="1"/>
</dbReference>
<dbReference type="GO" id="GO:0005829">
    <property type="term" value="C:cytosol"/>
    <property type="evidence" value="ECO:0007669"/>
    <property type="project" value="TreeGrafter"/>
</dbReference>
<evidence type="ECO:0000256" key="7">
    <source>
        <dbReference type="ARBA" id="ARBA00022684"/>
    </source>
</evidence>
<evidence type="ECO:0000313" key="18">
    <source>
        <dbReference type="EMBL" id="CAF0925902.1"/>
    </source>
</evidence>
<feature type="domain" description="Glutathione synthase substrate-binding" evidence="17">
    <location>
        <begin position="205"/>
        <end position="305"/>
    </location>
</feature>
<dbReference type="InterPro" id="IPR014049">
    <property type="entry name" value="Glutathione_synthase_N_euk"/>
</dbReference>
<dbReference type="EC" id="6.3.2.3" evidence="4 13"/>
<keyword evidence="9 13" id="KW-0547">Nucleotide-binding</keyword>
<keyword evidence="7 13" id="KW-0317">Glutathione biosynthesis</keyword>
<dbReference type="OrthoDB" id="2020073at2759"/>
<dbReference type="Pfam" id="PF03917">
    <property type="entry name" value="GSH_synth_ATP"/>
    <property type="match status" value="1"/>
</dbReference>
<dbReference type="InterPro" id="IPR014042">
    <property type="entry name" value="Glutathione_synthase_a-hlx"/>
</dbReference>
<evidence type="ECO:0000256" key="14">
    <source>
        <dbReference type="PIRSR" id="PIRSR001558-1"/>
    </source>
</evidence>
<feature type="binding site" evidence="14">
    <location>
        <position position="220"/>
    </location>
    <ligand>
        <name>substrate</name>
    </ligand>
</feature>
<dbReference type="InterPro" id="IPR016185">
    <property type="entry name" value="PreATP-grasp_dom_sf"/>
</dbReference>
<dbReference type="Gene3D" id="3.30.470.20">
    <property type="entry name" value="ATP-grasp fold, B domain"/>
    <property type="match status" value="1"/>
</dbReference>
<dbReference type="Gene3D" id="1.10.1080.10">
    <property type="entry name" value="Glutathione Synthetase, Chain A, domain 3"/>
    <property type="match status" value="1"/>
</dbReference>
<feature type="binding site" evidence="14">
    <location>
        <position position="426"/>
    </location>
    <ligand>
        <name>ATP</name>
        <dbReference type="ChEBI" id="CHEBI:30616"/>
    </ligand>
</feature>
<sequence length="475" mass="54233">MTFKLETNLKSLVDSVQDYCFTNGLIYFRPSENINERSNDLANQLPVTLFPTIYPRSEFQYALSIQTEFQKMIFQISQDYNFLKEALKTVIQVDDFTKRLWNIYDQVHTEGITQPITLGIIRNDYMLDQNKSIQTSPTQLSQIEINTISCSFGAATSKVSNLHAHCLRITDNTEFLSQLAHNDNLEILAKGLVNAWQMYENENSILVFLVIDLERNIGDQRLLEYECLKLNSKLKILRYTIQDFAERGQINSDKTLLIDGSEVGLVYFRACYDPNHFKSDQDWNARLLIERSKAIKCPNIQAHLVGAKIVQTTLFEPGVVEKFVQDLSVAQKLRATFVDLYSITKENLSQIIDLIDEKSDEFVLKPQREGGGHNIYKEDIRKFVDSLSDKSDLMGYILMKLVKPYTNENYVVRTGEQLAKKSLISELGIFGFYISNGDKIIQNQTGGYLLRTKSFDVNEGGVATGFSALDSLCLI</sequence>
<keyword evidence="10 13" id="KW-0067">ATP-binding</keyword>
<name>A0A814BEN6_9BILA</name>
<keyword evidence="8 13" id="KW-0479">Metal-binding</keyword>
<evidence type="ECO:0000256" key="11">
    <source>
        <dbReference type="ARBA" id="ARBA00022842"/>
    </source>
</evidence>
<feature type="binding site" evidence="16">
    <location>
        <begin position="214"/>
        <end position="216"/>
    </location>
    <ligand>
        <name>substrate</name>
    </ligand>
</feature>
<comment type="pathway">
    <text evidence="1 13">Sulfur metabolism; glutathione biosynthesis; glutathione from L-cysteine and L-glutamate: step 2/2.</text>
</comment>
<dbReference type="Proteomes" id="UP000663879">
    <property type="component" value="Unassembled WGS sequence"/>
</dbReference>
<evidence type="ECO:0000256" key="15">
    <source>
        <dbReference type="PIRSR" id="PIRSR001558-2"/>
    </source>
</evidence>
<dbReference type="GO" id="GO:0004363">
    <property type="term" value="F:glutathione synthase activity"/>
    <property type="evidence" value="ECO:0007669"/>
    <property type="project" value="UniProtKB-UniRule"/>
</dbReference>
<dbReference type="NCBIfam" id="TIGR01986">
    <property type="entry name" value="glut_syn_euk"/>
    <property type="match status" value="1"/>
</dbReference>
<dbReference type="GO" id="GO:0043295">
    <property type="term" value="F:glutathione binding"/>
    <property type="evidence" value="ECO:0007669"/>
    <property type="project" value="UniProtKB-UniRule"/>
</dbReference>
<evidence type="ECO:0000256" key="10">
    <source>
        <dbReference type="ARBA" id="ARBA00022840"/>
    </source>
</evidence>
<keyword evidence="11 13" id="KW-0460">Magnesium</keyword>
<dbReference type="UniPathway" id="UPA00142">
    <property type="reaction ID" value="UER00210"/>
</dbReference>
<feature type="binding site" evidence="14">
    <location>
        <position position="459"/>
    </location>
    <ligand>
        <name>ATP</name>
        <dbReference type="ChEBI" id="CHEBI:30616"/>
    </ligand>
</feature>
<dbReference type="SUPFAM" id="SSF56059">
    <property type="entry name" value="Glutathione synthetase ATP-binding domain-like"/>
    <property type="match status" value="1"/>
</dbReference>
<evidence type="ECO:0000256" key="8">
    <source>
        <dbReference type="ARBA" id="ARBA00022723"/>
    </source>
</evidence>
<feature type="binding site" evidence="15">
    <location>
        <position position="144"/>
    </location>
    <ligand>
        <name>Mg(2+)</name>
        <dbReference type="ChEBI" id="CHEBI:18420"/>
    </ligand>
</feature>